<dbReference type="Pfam" id="PF21038">
    <property type="entry name" value="CEP104_N"/>
    <property type="match status" value="1"/>
</dbReference>
<dbReference type="PANTHER" id="PTHR13371:SF0">
    <property type="entry name" value="CENTROSOMAL PROTEIN OF 104 KDA"/>
    <property type="match status" value="1"/>
</dbReference>
<organism evidence="3 4">
    <name type="scientific">Amblyomma americanum</name>
    <name type="common">Lone star tick</name>
    <dbReference type="NCBI Taxonomy" id="6943"/>
    <lineage>
        <taxon>Eukaryota</taxon>
        <taxon>Metazoa</taxon>
        <taxon>Ecdysozoa</taxon>
        <taxon>Arthropoda</taxon>
        <taxon>Chelicerata</taxon>
        <taxon>Arachnida</taxon>
        <taxon>Acari</taxon>
        <taxon>Parasitiformes</taxon>
        <taxon>Ixodida</taxon>
        <taxon>Ixodoidea</taxon>
        <taxon>Ixodidae</taxon>
        <taxon>Amblyomminae</taxon>
        <taxon>Amblyomma</taxon>
    </lineage>
</organism>
<dbReference type="InterPro" id="IPR034085">
    <property type="entry name" value="TOG"/>
</dbReference>
<feature type="domain" description="TOG" evidence="2">
    <location>
        <begin position="127"/>
        <end position="383"/>
    </location>
</feature>
<keyword evidence="4" id="KW-1185">Reference proteome</keyword>
<sequence>MPRKINFSVVQVSAEDENFPASELNLHGPTVKGWLSKKEVSLADNLHSEYKSRELKSVLVDAIGDFVKFLIHANHVNKYNVYNQVGIVALNVIGDDVQGLDGSEEDELQKKCVDAAVCAIPALVNEPPSSNSENECGGDEPPTQVQKLYSKNFIQREEAFKEMQRYLERYNSRRSRHSAEDVLKAVTFLLQRGARDKVLSVFIQALNLMQTLFTRFTIVQRISKGDVTVAVNKTVPRILYRTGDTAPRVKSVAIDFLLEMGDYEDVKAVQAMLHNILRPFPESTNPRLAQGRCELVEQLVARFPPLSQSDPLFEHMMAFAIRALSHPSLQVREVAEQILLSLYRLLGTPVRQCLVPESTKTSRNFTYKKVFEEFEKIDKEPGSAQRPPRRQRSASADSPSSGSGRRDFVKEVAAPSSRSLQELPKASQQEQSAFNLDKMCMFCEETNEKFNAETLNYHYWTECPMLMLCYNCKQASSIGMLYSTLCAKRIV</sequence>
<dbReference type="SMART" id="SM01349">
    <property type="entry name" value="TOG"/>
    <property type="match status" value="1"/>
</dbReference>
<dbReference type="Pfam" id="PF21039">
    <property type="entry name" value="CEP104_ZnF"/>
    <property type="match status" value="1"/>
</dbReference>
<proteinExistence type="predicted"/>
<dbReference type="PANTHER" id="PTHR13371">
    <property type="entry name" value="GLYCINE-, GLUTAMATE-, THIENYLCYCLOHEXYLPIPERIDINE-BINDING PROTEIN"/>
    <property type="match status" value="1"/>
</dbReference>
<evidence type="ECO:0000313" key="4">
    <source>
        <dbReference type="Proteomes" id="UP001321473"/>
    </source>
</evidence>
<dbReference type="InterPro" id="IPR048739">
    <property type="entry name" value="CEP104_N"/>
</dbReference>
<feature type="compositionally biased region" description="Low complexity" evidence="1">
    <location>
        <begin position="393"/>
        <end position="403"/>
    </location>
</feature>
<feature type="region of interest" description="Disordered" evidence="1">
    <location>
        <begin position="378"/>
        <end position="407"/>
    </location>
</feature>
<dbReference type="SUPFAM" id="SSF48371">
    <property type="entry name" value="ARM repeat"/>
    <property type="match status" value="1"/>
</dbReference>
<dbReference type="InterPro" id="IPR048738">
    <property type="entry name" value="CEP104_Znf"/>
</dbReference>
<dbReference type="Gene3D" id="1.25.10.10">
    <property type="entry name" value="Leucine-rich Repeat Variant"/>
    <property type="match status" value="1"/>
</dbReference>
<dbReference type="InterPro" id="IPR011989">
    <property type="entry name" value="ARM-like"/>
</dbReference>
<dbReference type="InterPro" id="IPR016024">
    <property type="entry name" value="ARM-type_fold"/>
</dbReference>
<evidence type="ECO:0000313" key="3">
    <source>
        <dbReference type="EMBL" id="KAK8779585.1"/>
    </source>
</evidence>
<name>A0AAQ4EY95_AMBAM</name>
<dbReference type="AlphaFoldDB" id="A0AAQ4EY95"/>
<evidence type="ECO:0000259" key="2">
    <source>
        <dbReference type="SMART" id="SM01349"/>
    </source>
</evidence>
<evidence type="ECO:0000256" key="1">
    <source>
        <dbReference type="SAM" id="MobiDB-lite"/>
    </source>
</evidence>
<gene>
    <name evidence="3" type="ORF">V5799_019072</name>
</gene>
<dbReference type="Pfam" id="PF21040">
    <property type="entry name" value="CEP104-like_TOG"/>
    <property type="match status" value="1"/>
</dbReference>
<protein>
    <recommendedName>
        <fullName evidence="2">TOG domain-containing protein</fullName>
    </recommendedName>
</protein>
<dbReference type="Proteomes" id="UP001321473">
    <property type="component" value="Unassembled WGS sequence"/>
</dbReference>
<dbReference type="GO" id="GO:0005929">
    <property type="term" value="C:cilium"/>
    <property type="evidence" value="ECO:0007669"/>
    <property type="project" value="TreeGrafter"/>
</dbReference>
<accession>A0AAQ4EY95</accession>
<dbReference type="GO" id="GO:0000226">
    <property type="term" value="P:microtubule cytoskeleton organization"/>
    <property type="evidence" value="ECO:0007669"/>
    <property type="project" value="UniProtKB-ARBA"/>
</dbReference>
<dbReference type="InterPro" id="IPR052607">
    <property type="entry name" value="CEP104-like"/>
</dbReference>
<comment type="caution">
    <text evidence="3">The sequence shown here is derived from an EMBL/GenBank/DDBJ whole genome shotgun (WGS) entry which is preliminary data.</text>
</comment>
<dbReference type="EMBL" id="JARKHS020009653">
    <property type="protein sequence ID" value="KAK8779585.1"/>
    <property type="molecule type" value="Genomic_DNA"/>
</dbReference>
<reference evidence="3 4" key="1">
    <citation type="journal article" date="2023" name="Arcadia Sci">
        <title>De novo assembly of a long-read Amblyomma americanum tick genome.</title>
        <authorList>
            <person name="Chou S."/>
            <person name="Poskanzer K.E."/>
            <person name="Rollins M."/>
            <person name="Thuy-Boun P.S."/>
        </authorList>
    </citation>
    <scope>NUCLEOTIDE SEQUENCE [LARGE SCALE GENOMIC DNA]</scope>
    <source>
        <strain evidence="3">F_SG_1</strain>
        <tissue evidence="3">Salivary glands</tissue>
    </source>
</reference>